<evidence type="ECO:0000256" key="10">
    <source>
        <dbReference type="PROSITE-ProRule" id="PRU01360"/>
    </source>
</evidence>
<keyword evidence="8 12" id="KW-0675">Receptor</keyword>
<name>A0A6G7PYK3_9BACT</name>
<dbReference type="Gene3D" id="2.40.170.20">
    <property type="entry name" value="TonB-dependent receptor, beta-barrel domain"/>
    <property type="match status" value="1"/>
</dbReference>
<dbReference type="InterPro" id="IPR037066">
    <property type="entry name" value="Plug_dom_sf"/>
</dbReference>
<dbReference type="Pfam" id="PF07715">
    <property type="entry name" value="Plug"/>
    <property type="match status" value="1"/>
</dbReference>
<keyword evidence="9 10" id="KW-0998">Cell outer membrane</keyword>
<evidence type="ECO:0000256" key="6">
    <source>
        <dbReference type="ARBA" id="ARBA00023077"/>
    </source>
</evidence>
<dbReference type="PANTHER" id="PTHR30069:SF29">
    <property type="entry name" value="HEMOGLOBIN AND HEMOGLOBIN-HAPTOGLOBIN-BINDING PROTEIN 1-RELATED"/>
    <property type="match status" value="1"/>
</dbReference>
<dbReference type="Proteomes" id="UP000502179">
    <property type="component" value="Chromosome"/>
</dbReference>
<keyword evidence="3 10" id="KW-1134">Transmembrane beta strand</keyword>
<keyword evidence="13" id="KW-1185">Reference proteome</keyword>
<reference evidence="12 13" key="1">
    <citation type="submission" date="2020-02" db="EMBL/GenBank/DDBJ databases">
        <title>Genome analysis of Thermosulfuriphilus ammonigenes ST65T, an anaerobic thermophilic chemolithoautotrophic bacterium isolated from a deep-sea hydrothermal vent.</title>
        <authorList>
            <person name="Slobodkina G."/>
            <person name="Allioux M."/>
            <person name="Merkel A."/>
            <person name="Alain K."/>
            <person name="Jebbar M."/>
            <person name="Slobodkin A."/>
        </authorList>
    </citation>
    <scope>NUCLEOTIDE SEQUENCE [LARGE SCALE GENOMIC DNA]</scope>
    <source>
        <strain evidence="12 13">ST65</strain>
    </source>
</reference>
<keyword evidence="2 10" id="KW-0813">Transport</keyword>
<organism evidence="12 13">
    <name type="scientific">Thermosulfuriphilus ammonigenes</name>
    <dbReference type="NCBI Taxonomy" id="1936021"/>
    <lineage>
        <taxon>Bacteria</taxon>
        <taxon>Pseudomonadati</taxon>
        <taxon>Thermodesulfobacteriota</taxon>
        <taxon>Thermodesulfobacteria</taxon>
        <taxon>Thermodesulfobacteriales</taxon>
        <taxon>Thermodesulfobacteriaceae</taxon>
        <taxon>Thermosulfuriphilus</taxon>
    </lineage>
</organism>
<dbReference type="RefSeq" id="WP_166032745.1">
    <property type="nucleotide sequence ID" value="NZ_CP048877.1"/>
</dbReference>
<dbReference type="SUPFAM" id="SSF56935">
    <property type="entry name" value="Porins"/>
    <property type="match status" value="1"/>
</dbReference>
<gene>
    <name evidence="12" type="ORF">G4V39_09700</name>
</gene>
<dbReference type="InterPro" id="IPR012910">
    <property type="entry name" value="Plug_dom"/>
</dbReference>
<proteinExistence type="inferred from homology"/>
<evidence type="ECO:0000256" key="3">
    <source>
        <dbReference type="ARBA" id="ARBA00022452"/>
    </source>
</evidence>
<dbReference type="GO" id="GO:0044718">
    <property type="term" value="P:siderophore transmembrane transport"/>
    <property type="evidence" value="ECO:0007669"/>
    <property type="project" value="TreeGrafter"/>
</dbReference>
<dbReference type="InterPro" id="IPR039426">
    <property type="entry name" value="TonB-dep_rcpt-like"/>
</dbReference>
<evidence type="ECO:0000256" key="1">
    <source>
        <dbReference type="ARBA" id="ARBA00004571"/>
    </source>
</evidence>
<evidence type="ECO:0000256" key="9">
    <source>
        <dbReference type="ARBA" id="ARBA00023237"/>
    </source>
</evidence>
<dbReference type="EMBL" id="CP048877">
    <property type="protein sequence ID" value="QIJ72528.1"/>
    <property type="molecule type" value="Genomic_DNA"/>
</dbReference>
<dbReference type="AlphaFoldDB" id="A0A6G7PYK3"/>
<comment type="similarity">
    <text evidence="10 11">Belongs to the TonB-dependent receptor family.</text>
</comment>
<accession>A0A6G7PYK3</accession>
<evidence type="ECO:0000256" key="8">
    <source>
        <dbReference type="ARBA" id="ARBA00023170"/>
    </source>
</evidence>
<evidence type="ECO:0000256" key="5">
    <source>
        <dbReference type="ARBA" id="ARBA00022729"/>
    </source>
</evidence>
<sequence>MRFLLWLSLASLILVPWSAAEEAPEIRLLETIPQAFSYSRMPLPLTEAPYAISIIDREDIELSGAAEIFELLRFSPGVTIFQAGAAEASVGMRGVNGLHANNILVLLDGRPVYNDFAGDNLFSYLPVSLEDLERIEIVRGPQSVIYGANAYSGVVNLITRKPPTSSSLTLKPGIPYRHQYYLALSSERQETGVYVSGAWDEVGSFADHEDRARRMKKLYTYLRRDLGPGSLTLSAGAAQGALAYFAIPNRSHTNRDGLSSFVRLQYQRGGLETEASWQNFEEDISYQDFFRNWLNIDHFDLTIKKHLRPSPSQRLMLAGACRYSTYSSGYTPKRHTQLIYSLFGEYQARIQKRLILWTGARVRHHPVTGDKVFPRLSLIYLLNPGRSLRFSAGTAYKDPTYIELYEDLWPRSWIHEMGNRRLRSERLNSYEIAYQAWFSPQFYLGTSLFYNRYQDVLGPVVTKEGGTLLIRRENLLDLDQYGGEIEASLRTGPWTLRLNYQYVWGERVTETIFGPVPRHQVKGQIRYLAPEGWWFEMRAHLQDTSHYSVRDRRSGVYLWRGLSPYFWADIVLGYQPRRNLKVSLTIHNLFHDTHKEYPSGEKIGTWFGAKIDYRF</sequence>
<evidence type="ECO:0000256" key="4">
    <source>
        <dbReference type="ARBA" id="ARBA00022692"/>
    </source>
</evidence>
<evidence type="ECO:0000313" key="12">
    <source>
        <dbReference type="EMBL" id="QIJ72528.1"/>
    </source>
</evidence>
<dbReference type="PANTHER" id="PTHR30069">
    <property type="entry name" value="TONB-DEPENDENT OUTER MEMBRANE RECEPTOR"/>
    <property type="match status" value="1"/>
</dbReference>
<evidence type="ECO:0000256" key="11">
    <source>
        <dbReference type="RuleBase" id="RU003357"/>
    </source>
</evidence>
<evidence type="ECO:0000256" key="2">
    <source>
        <dbReference type="ARBA" id="ARBA00022448"/>
    </source>
</evidence>
<dbReference type="PROSITE" id="PS52016">
    <property type="entry name" value="TONB_DEPENDENT_REC_3"/>
    <property type="match status" value="1"/>
</dbReference>
<keyword evidence="5" id="KW-0732">Signal</keyword>
<keyword evidence="6 11" id="KW-0798">TonB box</keyword>
<evidence type="ECO:0000256" key="7">
    <source>
        <dbReference type="ARBA" id="ARBA00023136"/>
    </source>
</evidence>
<dbReference type="KEGG" id="tav:G4V39_09700"/>
<dbReference type="Pfam" id="PF00593">
    <property type="entry name" value="TonB_dep_Rec_b-barrel"/>
    <property type="match status" value="1"/>
</dbReference>
<dbReference type="GO" id="GO:0009279">
    <property type="term" value="C:cell outer membrane"/>
    <property type="evidence" value="ECO:0007669"/>
    <property type="project" value="UniProtKB-SubCell"/>
</dbReference>
<protein>
    <submittedName>
        <fullName evidence="12">TonB-dependent receptor</fullName>
    </submittedName>
</protein>
<dbReference type="Gene3D" id="2.170.130.10">
    <property type="entry name" value="TonB-dependent receptor, plug domain"/>
    <property type="match status" value="1"/>
</dbReference>
<dbReference type="InterPro" id="IPR036942">
    <property type="entry name" value="Beta-barrel_TonB_sf"/>
</dbReference>
<dbReference type="InterPro" id="IPR000531">
    <property type="entry name" value="Beta-barrel_TonB"/>
</dbReference>
<dbReference type="GO" id="GO:0015344">
    <property type="term" value="F:siderophore uptake transmembrane transporter activity"/>
    <property type="evidence" value="ECO:0007669"/>
    <property type="project" value="TreeGrafter"/>
</dbReference>
<evidence type="ECO:0000313" key="13">
    <source>
        <dbReference type="Proteomes" id="UP000502179"/>
    </source>
</evidence>
<keyword evidence="4 10" id="KW-0812">Transmembrane</keyword>
<comment type="subcellular location">
    <subcellularLocation>
        <location evidence="1 10">Cell outer membrane</location>
        <topology evidence="1 10">Multi-pass membrane protein</topology>
    </subcellularLocation>
</comment>
<keyword evidence="7 10" id="KW-0472">Membrane</keyword>